<dbReference type="Proteomes" id="UP000014155">
    <property type="component" value="Unassembled WGS sequence"/>
</dbReference>
<proteinExistence type="predicted"/>
<keyword evidence="2" id="KW-1185">Reference proteome</keyword>
<reference evidence="1 2" key="1">
    <citation type="journal article" date="2013" name="Genome Announc.">
        <title>Draft Genome Sequence of the Cellulolytic, Mesophilic, Anaerobic Bacterium Clostridium termitidis Strain CT1112 (DSM 5398).</title>
        <authorList>
            <person name="Lal S."/>
            <person name="Ramachandran U."/>
            <person name="Zhang X."/>
            <person name="Munir R."/>
            <person name="Sparling R."/>
            <person name="Levin D.B."/>
        </authorList>
    </citation>
    <scope>NUCLEOTIDE SEQUENCE [LARGE SCALE GENOMIC DNA]</scope>
    <source>
        <strain evidence="1 2">CT1112</strain>
    </source>
</reference>
<comment type="caution">
    <text evidence="1">The sequence shown here is derived from an EMBL/GenBank/DDBJ whole genome shotgun (WGS) entry which is preliminary data.</text>
</comment>
<evidence type="ECO:0000313" key="1">
    <source>
        <dbReference type="EMBL" id="EMS72746.1"/>
    </source>
</evidence>
<gene>
    <name evidence="1" type="ORF">CTER_1290</name>
</gene>
<name>S0FQU8_RUMCE</name>
<organism evidence="1 2">
    <name type="scientific">Ruminiclostridium cellobioparum subsp. termitidis CT1112</name>
    <dbReference type="NCBI Taxonomy" id="1195236"/>
    <lineage>
        <taxon>Bacteria</taxon>
        <taxon>Bacillati</taxon>
        <taxon>Bacillota</taxon>
        <taxon>Clostridia</taxon>
        <taxon>Eubacteriales</taxon>
        <taxon>Oscillospiraceae</taxon>
        <taxon>Ruminiclostridium</taxon>
    </lineage>
</organism>
<evidence type="ECO:0000313" key="2">
    <source>
        <dbReference type="Proteomes" id="UP000014155"/>
    </source>
</evidence>
<accession>S0FQU8</accession>
<dbReference type="AlphaFoldDB" id="S0FQU8"/>
<sequence>MLRMFKLFRPVVAGIIILVLTVTQLGYSFAAENESRSEVFINEASGVTETLKKLNVEEFNKYVLDFINKNKKAIEDSIINEKLDRFDISEIEFDIGTGGISFNFSAHYVEKILGIPLKITFTGKILAKLKASADYSQLGIQLTGLENFKIAKCPESVENAIKDYLNTVIPNVFFWQEGETPDGYVSCDINNLRNVIQGLLEKEASKTVMDITLPGGTVKVLVDTVQCDKFDIETGDVRSKAFISLDVNLFSGKSAFFKRFCSIELEADLFIDETDNIWLSVKKNVFTLKDGNEGLHKEINGYIEKELVKKFGKEKLIKLGGGIEIKGAPASNLSDRVKNGFSQPSSPCPVIQGNEITPEQEFVKENSLNRPGDPIVIKGQDISALNGINPDELVAFKYDGGWKQIPVQVDERAVVSVAKIYNASEKIMILFELAGRNDVSILTYTDRNTFTLGDPDKTLDSDDEIVFMSKDAGGMPADFSEPAGVTTGPAVRVVISDPLDKKGCGCVYLFRQDGTLDQSAGKQYVKYDFKLLSGDYKTTYKTGDGPNKEDSAVTTPYYSCHFSDRWIKDEIHIMKGSSSGVDILDRHKELFKPGVSTRTEDTFCEGAATGFPAEGCFTANISGPVRAIRSYMGANSGFITQREHIFYEDREDINTYLRVHPISGVVDFLDYSPAAAGMTYTNDLNKSGVIIDGKPDTLMQGPIKWEMAGGDQGSLVTVHNISSDIPGFSYTSYYLDNNNPQVKTDLQFTGDPYAYGASGIWVDKPIDNTDPTNGMAYNMILKRYMYFENPWYSTEGAEQYSLQSQNPFHITVSPYGNNGY</sequence>
<dbReference type="EMBL" id="AORV01000026">
    <property type="protein sequence ID" value="EMS72746.1"/>
    <property type="molecule type" value="Genomic_DNA"/>
</dbReference>
<dbReference type="PATRIC" id="fig|1195236.3.peg.1607"/>
<dbReference type="RefSeq" id="WP_004625011.1">
    <property type="nucleotide sequence ID" value="NZ_AORV01000026.1"/>
</dbReference>
<protein>
    <submittedName>
        <fullName evidence="1">Uncharacterized protein</fullName>
    </submittedName>
</protein>